<evidence type="ECO:0000259" key="5">
    <source>
        <dbReference type="Pfam" id="PF12770"/>
    </source>
</evidence>
<evidence type="ECO:0000256" key="4">
    <source>
        <dbReference type="SAM" id="MobiDB-lite"/>
    </source>
</evidence>
<dbReference type="PROSITE" id="PS50293">
    <property type="entry name" value="TPR_REGION"/>
    <property type="match status" value="4"/>
</dbReference>
<dbReference type="RefSeq" id="WP_283756026.1">
    <property type="nucleotide sequence ID" value="NZ_JAQOSP010000147.1"/>
</dbReference>
<dbReference type="Gene3D" id="1.25.40.10">
    <property type="entry name" value="Tetratricopeptide repeat domain"/>
    <property type="match status" value="3"/>
</dbReference>
<feature type="compositionally biased region" description="Basic and acidic residues" evidence="4">
    <location>
        <begin position="756"/>
        <end position="769"/>
    </location>
</feature>
<feature type="repeat" description="TPR" evidence="3">
    <location>
        <begin position="351"/>
        <end position="384"/>
    </location>
</feature>
<evidence type="ECO:0000256" key="1">
    <source>
        <dbReference type="ARBA" id="ARBA00022737"/>
    </source>
</evidence>
<organism evidence="6 7">
    <name type="scientific">Roseofilum acuticapitatum BLCC-M154</name>
    <dbReference type="NCBI Taxonomy" id="3022444"/>
    <lineage>
        <taxon>Bacteria</taxon>
        <taxon>Bacillati</taxon>
        <taxon>Cyanobacteriota</taxon>
        <taxon>Cyanophyceae</taxon>
        <taxon>Desertifilales</taxon>
        <taxon>Desertifilaceae</taxon>
        <taxon>Roseofilum</taxon>
        <taxon>Roseofilum acuticapitatum</taxon>
    </lineage>
</organism>
<feature type="repeat" description="TPR" evidence="3">
    <location>
        <begin position="181"/>
        <end position="214"/>
    </location>
</feature>
<feature type="region of interest" description="Disordered" evidence="4">
    <location>
        <begin position="860"/>
        <end position="883"/>
    </location>
</feature>
<proteinExistence type="predicted"/>
<dbReference type="InterPro" id="IPR019734">
    <property type="entry name" value="TPR_rpt"/>
</dbReference>
<dbReference type="PROSITE" id="PS50005">
    <property type="entry name" value="TPR"/>
    <property type="match status" value="6"/>
</dbReference>
<keyword evidence="7" id="KW-1185">Reference proteome</keyword>
<dbReference type="PANTHER" id="PTHR44858:SF1">
    <property type="entry name" value="UDP-N-ACETYLGLUCOSAMINE--PEPTIDE N-ACETYLGLUCOSAMINYLTRANSFERASE SPINDLY-RELATED"/>
    <property type="match status" value="1"/>
</dbReference>
<dbReference type="Proteomes" id="UP001235303">
    <property type="component" value="Unassembled WGS sequence"/>
</dbReference>
<gene>
    <name evidence="6" type="ORF">PMG71_22880</name>
</gene>
<keyword evidence="1" id="KW-0677">Repeat</keyword>
<feature type="region of interest" description="Disordered" evidence="4">
    <location>
        <begin position="17"/>
        <end position="36"/>
    </location>
</feature>
<dbReference type="Pfam" id="PF12770">
    <property type="entry name" value="CHAT"/>
    <property type="match status" value="1"/>
</dbReference>
<keyword evidence="2 3" id="KW-0802">TPR repeat</keyword>
<dbReference type="InterPro" id="IPR024983">
    <property type="entry name" value="CHAT_dom"/>
</dbReference>
<feature type="repeat" description="TPR" evidence="3">
    <location>
        <begin position="249"/>
        <end position="282"/>
    </location>
</feature>
<name>A0ABT7AZD3_9CYAN</name>
<dbReference type="EMBL" id="JAQOSP010000147">
    <property type="protein sequence ID" value="MDJ1172278.1"/>
    <property type="molecule type" value="Genomic_DNA"/>
</dbReference>
<reference evidence="6 7" key="1">
    <citation type="submission" date="2023-01" db="EMBL/GenBank/DDBJ databases">
        <title>Novel diversity within Roseofilum (Cyanobacteria; Desertifilaceae) from marine benthic mats with descriptions of four novel species.</title>
        <authorList>
            <person name="Wang Y."/>
            <person name="Berthold D.E."/>
            <person name="Hu J."/>
            <person name="Lefler F.W."/>
            <person name="Laughinghouse H.D. IV."/>
        </authorList>
    </citation>
    <scope>NUCLEOTIDE SEQUENCE [LARGE SCALE GENOMIC DNA]</scope>
    <source>
        <strain evidence="6 7">BLCC-M154</strain>
    </source>
</reference>
<feature type="domain" description="CHAT" evidence="5">
    <location>
        <begin position="700"/>
        <end position="1070"/>
    </location>
</feature>
<dbReference type="Pfam" id="PF13432">
    <property type="entry name" value="TPR_16"/>
    <property type="match status" value="2"/>
</dbReference>
<dbReference type="PANTHER" id="PTHR44858">
    <property type="entry name" value="TETRATRICOPEPTIDE REPEAT PROTEIN 6"/>
    <property type="match status" value="1"/>
</dbReference>
<dbReference type="SUPFAM" id="SSF48452">
    <property type="entry name" value="TPR-like"/>
    <property type="match status" value="1"/>
</dbReference>
<dbReference type="InterPro" id="IPR050498">
    <property type="entry name" value="Ycf3"/>
</dbReference>
<comment type="caution">
    <text evidence="6">The sequence shown here is derived from an EMBL/GenBank/DDBJ whole genome shotgun (WGS) entry which is preliminary data.</text>
</comment>
<feature type="repeat" description="TPR" evidence="3">
    <location>
        <begin position="283"/>
        <end position="316"/>
    </location>
</feature>
<dbReference type="InterPro" id="IPR011990">
    <property type="entry name" value="TPR-like_helical_dom_sf"/>
</dbReference>
<feature type="compositionally biased region" description="Pro residues" evidence="4">
    <location>
        <begin position="22"/>
        <end position="33"/>
    </location>
</feature>
<accession>A0ABT7AZD3</accession>
<evidence type="ECO:0000313" key="6">
    <source>
        <dbReference type="EMBL" id="MDJ1172278.1"/>
    </source>
</evidence>
<feature type="region of interest" description="Disordered" evidence="4">
    <location>
        <begin position="745"/>
        <end position="812"/>
    </location>
</feature>
<feature type="compositionally biased region" description="Polar residues" evidence="4">
    <location>
        <begin position="796"/>
        <end position="806"/>
    </location>
</feature>
<protein>
    <submittedName>
        <fullName evidence="6">CHAT domain-containing tetratricopeptide repeat protein</fullName>
    </submittedName>
</protein>
<sequence>MLRLWNWLKRLFNRLFGKKRQPPQPDPPPPAPEPDNAQCEAVFMELLAGVNQGWTRGNAKGFLMGKNISEARMTAWLREFAQRVRQNPEQHRELGRRLQNLGNLAWGELSQVAAGLARELVVVEEPGAQGTETEVDGDGLGTEEEEKKKIELILLRQYQQGDFLGCVTSLDKLLEIEPNNHQLWGAKGELLAGLGRNEEAIASFDRALEIKPDNPDAWNGRGVALYGLGRYEEAIASYDQALEIKPDLHDAWNNRGNALRDLGRTEEAIASFDRALEIKPDLHQAWNNWGIALRDLGRIEEEIASYDRALEIKPDFHQAWYGRGNALYALGRKEEAIASYDRALEIKPDLHEALSNRGVALDDLGRNEEAISSYDRALEIKPDLHEAWIGRGNVAGKSSYSAPLQPSTLTLQYPQLNKRGFEGQLASYHLGLTFCTQDQHPQGWGRLHWVIGRAYYYQGRKSLYSPDAGRSHFHEALNHYHQALQTLTREAYPENCLELIQDLIKVHQALQNEAKAKEWRNEGLDLWSELLNHPHKSSQQKRQLAIKFIYFAQMRVDVLLEDNELLAAFRAAEEQKNLYLTWILDRQKQHILSPTPDDIQQNLLNPTTALILWHLSDLTLTTFLLLPGASEPIPFTTSPEPLKRWFHHWDTTYQEHRQTKQNTHSTWRETLPEQLEHLKELLDIETILSHLPTVGAKNFSPLQTATSPTDIKNLILIPHLDLHRLPLHTLFPETFTLTTLPSAQVGIQKTPPPAQENKKDPPPAQENKKAPSPTQENKKAPSPVGEGVGGEGPTLLNIQNPDSISNPPLPRLPHADVESAYIARCVPHARTLANNQATLETVKRLLPSGRNDNTSVMASETECSEAISTPSSTERLLPSGRNDNNDNNYTLFHFTGHASYNDKQPQRSALYLSQQERLTVETLSQLNLSTYQLACLCACETGTTGREAFENDYVGISSAFLAQGVSHVIAALWTVESEASALFMMRFYEQRQQHQNVSDIVLFNQIQHWLKEVTYGELWQWYEAILAGLESDEGTIKPMLETELKKRETESPEEQPYSHPYYWAAFTLSG</sequence>
<feature type="repeat" description="TPR" evidence="3">
    <location>
        <begin position="215"/>
        <end position="248"/>
    </location>
</feature>
<dbReference type="Pfam" id="PF00515">
    <property type="entry name" value="TPR_1"/>
    <property type="match status" value="2"/>
</dbReference>
<feature type="repeat" description="TPR" evidence="3">
    <location>
        <begin position="317"/>
        <end position="350"/>
    </location>
</feature>
<dbReference type="SMART" id="SM00028">
    <property type="entry name" value="TPR"/>
    <property type="match status" value="6"/>
</dbReference>
<evidence type="ECO:0000256" key="3">
    <source>
        <dbReference type="PROSITE-ProRule" id="PRU00339"/>
    </source>
</evidence>
<evidence type="ECO:0000313" key="7">
    <source>
        <dbReference type="Proteomes" id="UP001235303"/>
    </source>
</evidence>
<evidence type="ECO:0000256" key="2">
    <source>
        <dbReference type="ARBA" id="ARBA00022803"/>
    </source>
</evidence>